<reference evidence="2" key="2">
    <citation type="submission" date="2025-08" db="UniProtKB">
        <authorList>
            <consortium name="Ensembl"/>
        </authorList>
    </citation>
    <scope>IDENTIFICATION</scope>
</reference>
<dbReference type="Proteomes" id="UP000265040">
    <property type="component" value="Chromosome 16"/>
</dbReference>
<dbReference type="GeneTree" id="ENSGT00940000174712"/>
<dbReference type="PROSITE" id="PS50041">
    <property type="entry name" value="C_TYPE_LECTIN_2"/>
    <property type="match status" value="1"/>
</dbReference>
<proteinExistence type="predicted"/>
<dbReference type="SMART" id="SM00034">
    <property type="entry name" value="CLECT"/>
    <property type="match status" value="1"/>
</dbReference>
<dbReference type="SUPFAM" id="SSF56436">
    <property type="entry name" value="C-type lectin-like"/>
    <property type="match status" value="1"/>
</dbReference>
<evidence type="ECO:0000259" key="1">
    <source>
        <dbReference type="PROSITE" id="PS50041"/>
    </source>
</evidence>
<dbReference type="CDD" id="cd00037">
    <property type="entry name" value="CLECT"/>
    <property type="match status" value="1"/>
</dbReference>
<organism evidence="2 3">
    <name type="scientific">Anabas testudineus</name>
    <name type="common">Climbing perch</name>
    <name type="synonym">Anthias testudineus</name>
    <dbReference type="NCBI Taxonomy" id="64144"/>
    <lineage>
        <taxon>Eukaryota</taxon>
        <taxon>Metazoa</taxon>
        <taxon>Chordata</taxon>
        <taxon>Craniata</taxon>
        <taxon>Vertebrata</taxon>
        <taxon>Euteleostomi</taxon>
        <taxon>Actinopterygii</taxon>
        <taxon>Neopterygii</taxon>
        <taxon>Teleostei</taxon>
        <taxon>Neoteleostei</taxon>
        <taxon>Acanthomorphata</taxon>
        <taxon>Anabantaria</taxon>
        <taxon>Anabantiformes</taxon>
        <taxon>Anabantoidei</taxon>
        <taxon>Anabantidae</taxon>
        <taxon>Anabas</taxon>
    </lineage>
</organism>
<evidence type="ECO:0000313" key="3">
    <source>
        <dbReference type="Proteomes" id="UP000265040"/>
    </source>
</evidence>
<protein>
    <recommendedName>
        <fullName evidence="1">C-type lectin domain-containing protein</fullName>
    </recommendedName>
</protein>
<dbReference type="PANTHER" id="PTHR45784">
    <property type="entry name" value="C-TYPE LECTIN DOMAIN FAMILY 20 MEMBER A-RELATED"/>
    <property type="match status" value="1"/>
</dbReference>
<dbReference type="PANTHER" id="PTHR45784:SF3">
    <property type="entry name" value="C-TYPE LECTIN DOMAIN FAMILY 4 MEMBER K-LIKE-RELATED"/>
    <property type="match status" value="1"/>
</dbReference>
<accession>A0A3Q1JA51</accession>
<dbReference type="AlphaFoldDB" id="A0A3Q1JA51"/>
<dbReference type="InterPro" id="IPR016186">
    <property type="entry name" value="C-type_lectin-like/link_sf"/>
</dbReference>
<sequence length="147" mass="16876">MELYPQGFNTRSSNRQRIISFGFSVLPTPMGWPDSVQYCKNMTLELISISSTQFQTQVYQKVVQTKSSRVQDMWIGMRRSSQTGDWYWLNRDPVQATDWGVDEPGGVNDGQCAIMSQNSSTNFDWRDEDCCKAAYPICYSEPVLFLV</sequence>
<dbReference type="InterPro" id="IPR016187">
    <property type="entry name" value="CTDL_fold"/>
</dbReference>
<dbReference type="Ensembl" id="ENSATET00000027643.2">
    <property type="protein sequence ID" value="ENSATEP00000027213.1"/>
    <property type="gene ID" value="ENSATEG00000018824.2"/>
</dbReference>
<reference evidence="2" key="3">
    <citation type="submission" date="2025-09" db="UniProtKB">
        <authorList>
            <consortium name="Ensembl"/>
        </authorList>
    </citation>
    <scope>IDENTIFICATION</scope>
</reference>
<dbReference type="OrthoDB" id="7357196at2759"/>
<name>A0A3Q1JA51_ANATE</name>
<keyword evidence="3" id="KW-1185">Reference proteome</keyword>
<dbReference type="Pfam" id="PF00059">
    <property type="entry name" value="Lectin_C"/>
    <property type="match status" value="1"/>
</dbReference>
<evidence type="ECO:0000313" key="2">
    <source>
        <dbReference type="Ensembl" id="ENSATEP00000027213.1"/>
    </source>
</evidence>
<dbReference type="OMA" id="NCCEDAR"/>
<reference evidence="2" key="1">
    <citation type="submission" date="2021-04" db="EMBL/GenBank/DDBJ databases">
        <authorList>
            <consortium name="Wellcome Sanger Institute Data Sharing"/>
        </authorList>
    </citation>
    <scope>NUCLEOTIDE SEQUENCE [LARGE SCALE GENOMIC DNA]</scope>
</reference>
<dbReference type="InterPro" id="IPR001304">
    <property type="entry name" value="C-type_lectin-like"/>
</dbReference>
<feature type="domain" description="C-type lectin" evidence="1">
    <location>
        <begin position="32"/>
        <end position="139"/>
    </location>
</feature>
<dbReference type="InParanoid" id="A0A3Q1JA51"/>
<dbReference type="Gene3D" id="3.10.100.10">
    <property type="entry name" value="Mannose-Binding Protein A, subunit A"/>
    <property type="match status" value="1"/>
</dbReference>
<dbReference type="STRING" id="64144.ENSATEP00000027213"/>